<evidence type="ECO:0000313" key="2">
    <source>
        <dbReference type="EMBL" id="WBL35009.1"/>
    </source>
</evidence>
<feature type="region of interest" description="Disordered" evidence="1">
    <location>
        <begin position="40"/>
        <end position="65"/>
    </location>
</feature>
<organism evidence="2 3">
    <name type="scientific">Tepidiforma flava</name>
    <dbReference type="NCBI Taxonomy" id="3004094"/>
    <lineage>
        <taxon>Bacteria</taxon>
        <taxon>Bacillati</taxon>
        <taxon>Chloroflexota</taxon>
        <taxon>Tepidiformia</taxon>
        <taxon>Tepidiformales</taxon>
        <taxon>Tepidiformaceae</taxon>
        <taxon>Tepidiforma</taxon>
    </lineage>
</organism>
<proteinExistence type="predicted"/>
<dbReference type="InterPro" id="IPR029045">
    <property type="entry name" value="ClpP/crotonase-like_dom_sf"/>
</dbReference>
<protein>
    <recommendedName>
        <fullName evidence="4">Enoyl-CoA hydratase/isomerase family protein</fullName>
    </recommendedName>
</protein>
<evidence type="ECO:0000313" key="3">
    <source>
        <dbReference type="Proteomes" id="UP001212803"/>
    </source>
</evidence>
<dbReference type="RefSeq" id="WP_270055537.1">
    <property type="nucleotide sequence ID" value="NZ_CP115149.1"/>
</dbReference>
<dbReference type="EMBL" id="CP115149">
    <property type="protein sequence ID" value="WBL35009.1"/>
    <property type="molecule type" value="Genomic_DNA"/>
</dbReference>
<name>A0ABY7M2Y9_9CHLR</name>
<gene>
    <name evidence="2" type="ORF">O0235_09435</name>
</gene>
<evidence type="ECO:0000256" key="1">
    <source>
        <dbReference type="SAM" id="MobiDB-lite"/>
    </source>
</evidence>
<reference evidence="2 3" key="1">
    <citation type="journal article" date="2023" name="ISME J.">
        <title>Thermophilic Dehalococcoidia with unusual traits shed light on an unexpected past.</title>
        <authorList>
            <person name="Palmer M."/>
            <person name="Covington J.K."/>
            <person name="Zhou E.M."/>
            <person name="Thomas S.C."/>
            <person name="Habib N."/>
            <person name="Seymour C.O."/>
            <person name="Lai D."/>
            <person name="Johnston J."/>
            <person name="Hashimi A."/>
            <person name="Jiao J.Y."/>
            <person name="Muok A.R."/>
            <person name="Liu L."/>
            <person name="Xian W.D."/>
            <person name="Zhi X.Y."/>
            <person name="Li M.M."/>
            <person name="Silva L.P."/>
            <person name="Bowen B.P."/>
            <person name="Louie K."/>
            <person name="Briegel A."/>
            <person name="Pett-Ridge J."/>
            <person name="Weber P.K."/>
            <person name="Tocheva E.I."/>
            <person name="Woyke T."/>
            <person name="Northen T.R."/>
            <person name="Mayali X."/>
            <person name="Li W.J."/>
            <person name="Hedlund B.P."/>
        </authorList>
    </citation>
    <scope>NUCLEOTIDE SEQUENCE [LARGE SCALE GENOMIC DNA]</scope>
    <source>
        <strain evidence="2 3">YIM 72310</strain>
    </source>
</reference>
<keyword evidence="3" id="KW-1185">Reference proteome</keyword>
<sequence>MEYTSILYEVEDRVATITLNKPERLNAFDDEMLAEWAQMPSGGRTRTAPLARSSSPGRGGASAAG</sequence>
<accession>A0ABY7M2Y9</accession>
<dbReference type="SUPFAM" id="SSF52096">
    <property type="entry name" value="ClpP/crotonase"/>
    <property type="match status" value="1"/>
</dbReference>
<dbReference type="Gene3D" id="3.90.226.10">
    <property type="entry name" value="2-enoyl-CoA Hydratase, Chain A, domain 1"/>
    <property type="match status" value="1"/>
</dbReference>
<dbReference type="Proteomes" id="UP001212803">
    <property type="component" value="Chromosome"/>
</dbReference>
<evidence type="ECO:0008006" key="4">
    <source>
        <dbReference type="Google" id="ProtNLM"/>
    </source>
</evidence>